<gene>
    <name evidence="1" type="ORF">LCGC14_1609140</name>
</gene>
<dbReference type="AlphaFoldDB" id="A0A0F9IVK0"/>
<name>A0A0F9IVK0_9ZZZZ</name>
<comment type="caution">
    <text evidence="1">The sequence shown here is derived from an EMBL/GenBank/DDBJ whole genome shotgun (WGS) entry which is preliminary data.</text>
</comment>
<accession>A0A0F9IVK0</accession>
<proteinExistence type="predicted"/>
<evidence type="ECO:0000313" key="1">
    <source>
        <dbReference type="EMBL" id="KKM24039.1"/>
    </source>
</evidence>
<protein>
    <submittedName>
        <fullName evidence="1">Uncharacterized protein</fullName>
    </submittedName>
</protein>
<dbReference type="EMBL" id="LAZR01013004">
    <property type="protein sequence ID" value="KKM24039.1"/>
    <property type="molecule type" value="Genomic_DNA"/>
</dbReference>
<sequence length="67" mass="7750">MPNWNEIDSCGIWKILGVTECNDCETHDNCWGNDAQCLVECRLCPFKCSLREAEYIVSQKVRLNPKE</sequence>
<reference evidence="1" key="1">
    <citation type="journal article" date="2015" name="Nature">
        <title>Complex archaea that bridge the gap between prokaryotes and eukaryotes.</title>
        <authorList>
            <person name="Spang A."/>
            <person name="Saw J.H."/>
            <person name="Jorgensen S.L."/>
            <person name="Zaremba-Niedzwiedzka K."/>
            <person name="Martijn J."/>
            <person name="Lind A.E."/>
            <person name="van Eijk R."/>
            <person name="Schleper C."/>
            <person name="Guy L."/>
            <person name="Ettema T.J."/>
        </authorList>
    </citation>
    <scope>NUCLEOTIDE SEQUENCE</scope>
</reference>
<organism evidence="1">
    <name type="scientific">marine sediment metagenome</name>
    <dbReference type="NCBI Taxonomy" id="412755"/>
    <lineage>
        <taxon>unclassified sequences</taxon>
        <taxon>metagenomes</taxon>
        <taxon>ecological metagenomes</taxon>
    </lineage>
</organism>